<proteinExistence type="predicted"/>
<reference evidence="2" key="1">
    <citation type="submission" date="2022-08" db="EMBL/GenBank/DDBJ databases">
        <title>Novel sulphate-reducing endosymbionts in the free-living metamonad Anaeramoeba.</title>
        <authorList>
            <person name="Jerlstrom-Hultqvist J."/>
            <person name="Cepicka I."/>
            <person name="Gallot-Lavallee L."/>
            <person name="Salas-Leiva D."/>
            <person name="Curtis B.A."/>
            <person name="Zahonova K."/>
            <person name="Pipaliya S."/>
            <person name="Dacks J."/>
            <person name="Roger A.J."/>
        </authorList>
    </citation>
    <scope>NUCLEOTIDE SEQUENCE</scope>
    <source>
        <strain evidence="2">Busselton2</strain>
    </source>
</reference>
<evidence type="ECO:0000313" key="2">
    <source>
        <dbReference type="EMBL" id="KAJ3424503.1"/>
    </source>
</evidence>
<accession>A0AAV7YAH4</accession>
<sequence length="109" mass="12669">MSSITREIENLYDLPFTDPKFEYSNGCTSSSEEESAGISNSDEEINNQQKFTANSEEIEKLQKKLDKFSEEVNNFKKKSNFPTFKCDPQTDLTESLSKFKKKFFKKLKN</sequence>
<comment type="caution">
    <text evidence="2">The sequence shown here is derived from an EMBL/GenBank/DDBJ whole genome shotgun (WGS) entry which is preliminary data.</text>
</comment>
<name>A0AAV7YAH4_9EUKA</name>
<organism evidence="2 3">
    <name type="scientific">Anaeramoeba flamelloides</name>
    <dbReference type="NCBI Taxonomy" id="1746091"/>
    <lineage>
        <taxon>Eukaryota</taxon>
        <taxon>Metamonada</taxon>
        <taxon>Anaeramoebidae</taxon>
        <taxon>Anaeramoeba</taxon>
    </lineage>
</organism>
<feature type="compositionally biased region" description="Acidic residues" evidence="1">
    <location>
        <begin position="31"/>
        <end position="45"/>
    </location>
</feature>
<dbReference type="Proteomes" id="UP001146793">
    <property type="component" value="Unassembled WGS sequence"/>
</dbReference>
<evidence type="ECO:0000313" key="3">
    <source>
        <dbReference type="Proteomes" id="UP001146793"/>
    </source>
</evidence>
<evidence type="ECO:0000256" key="1">
    <source>
        <dbReference type="SAM" id="MobiDB-lite"/>
    </source>
</evidence>
<protein>
    <submittedName>
        <fullName evidence="2">Uncharacterized protein</fullName>
    </submittedName>
</protein>
<dbReference type="AlphaFoldDB" id="A0AAV7YAH4"/>
<dbReference type="EMBL" id="JANTQA010000072">
    <property type="protein sequence ID" value="KAJ3424503.1"/>
    <property type="molecule type" value="Genomic_DNA"/>
</dbReference>
<feature type="region of interest" description="Disordered" evidence="1">
    <location>
        <begin position="25"/>
        <end position="53"/>
    </location>
</feature>
<gene>
    <name evidence="2" type="ORF">M0812_29225</name>
</gene>